<feature type="transmembrane region" description="Helical" evidence="8">
    <location>
        <begin position="12"/>
        <end position="33"/>
    </location>
</feature>
<dbReference type="PANTHER" id="PTHR30558:SF3">
    <property type="entry name" value="BIOPOLYMER TRANSPORT PROTEIN EXBD-RELATED"/>
    <property type="match status" value="1"/>
</dbReference>
<protein>
    <submittedName>
        <fullName evidence="9">Biopolymer transporter ExbD</fullName>
    </submittedName>
</protein>
<keyword evidence="6 8" id="KW-0472">Membrane</keyword>
<dbReference type="GO" id="GO:0022857">
    <property type="term" value="F:transmembrane transporter activity"/>
    <property type="evidence" value="ECO:0007669"/>
    <property type="project" value="InterPro"/>
</dbReference>
<dbReference type="Gene3D" id="3.30.420.270">
    <property type="match status" value="1"/>
</dbReference>
<evidence type="ECO:0000256" key="5">
    <source>
        <dbReference type="ARBA" id="ARBA00022989"/>
    </source>
</evidence>
<evidence type="ECO:0000256" key="6">
    <source>
        <dbReference type="ARBA" id="ARBA00023136"/>
    </source>
</evidence>
<dbReference type="GO" id="GO:0005886">
    <property type="term" value="C:plasma membrane"/>
    <property type="evidence" value="ECO:0007669"/>
    <property type="project" value="UniProtKB-SubCell"/>
</dbReference>
<evidence type="ECO:0000256" key="3">
    <source>
        <dbReference type="ARBA" id="ARBA00022475"/>
    </source>
</evidence>
<keyword evidence="5 8" id="KW-1133">Transmembrane helix</keyword>
<reference evidence="9" key="1">
    <citation type="submission" date="2020-04" db="EMBL/GenBank/DDBJ databases">
        <authorList>
            <person name="Zhang T."/>
        </authorList>
    </citation>
    <scope>NUCLEOTIDE SEQUENCE</scope>
    <source>
        <strain evidence="9">HKST-UBA02</strain>
    </source>
</reference>
<dbReference type="Pfam" id="PF02472">
    <property type="entry name" value="ExbD"/>
    <property type="match status" value="1"/>
</dbReference>
<dbReference type="PANTHER" id="PTHR30558">
    <property type="entry name" value="EXBD MEMBRANE COMPONENT OF PMF-DRIVEN MACROMOLECULE IMPORT SYSTEM"/>
    <property type="match status" value="1"/>
</dbReference>
<proteinExistence type="inferred from homology"/>
<evidence type="ECO:0000256" key="2">
    <source>
        <dbReference type="ARBA" id="ARBA00005811"/>
    </source>
</evidence>
<evidence type="ECO:0000256" key="7">
    <source>
        <dbReference type="RuleBase" id="RU003879"/>
    </source>
</evidence>
<reference evidence="9" key="2">
    <citation type="journal article" date="2021" name="Microbiome">
        <title>Successional dynamics and alternative stable states in a saline activated sludge microbial community over 9 years.</title>
        <authorList>
            <person name="Wang Y."/>
            <person name="Ye J."/>
            <person name="Ju F."/>
            <person name="Liu L."/>
            <person name="Boyd J.A."/>
            <person name="Deng Y."/>
            <person name="Parks D.H."/>
            <person name="Jiang X."/>
            <person name="Yin X."/>
            <person name="Woodcroft B.J."/>
            <person name="Tyson G.W."/>
            <person name="Hugenholtz P."/>
            <person name="Polz M.F."/>
            <person name="Zhang T."/>
        </authorList>
    </citation>
    <scope>NUCLEOTIDE SEQUENCE</scope>
    <source>
        <strain evidence="9">HKST-UBA02</strain>
    </source>
</reference>
<keyword evidence="7" id="KW-0653">Protein transport</keyword>
<evidence type="ECO:0000256" key="4">
    <source>
        <dbReference type="ARBA" id="ARBA00022692"/>
    </source>
</evidence>
<comment type="caution">
    <text evidence="9">The sequence shown here is derived from an EMBL/GenBank/DDBJ whole genome shotgun (WGS) entry which is preliminary data.</text>
</comment>
<dbReference type="InterPro" id="IPR003400">
    <property type="entry name" value="ExbD"/>
</dbReference>
<comment type="subcellular location">
    <subcellularLocation>
        <location evidence="1">Cell membrane</location>
        <topology evidence="1">Single-pass membrane protein</topology>
    </subcellularLocation>
    <subcellularLocation>
        <location evidence="7">Cell membrane</location>
        <topology evidence="7">Single-pass type II membrane protein</topology>
    </subcellularLocation>
</comment>
<dbReference type="GO" id="GO:0015031">
    <property type="term" value="P:protein transport"/>
    <property type="evidence" value="ECO:0007669"/>
    <property type="project" value="UniProtKB-KW"/>
</dbReference>
<evidence type="ECO:0000256" key="8">
    <source>
        <dbReference type="SAM" id="Phobius"/>
    </source>
</evidence>
<sequence length="130" mass="14272">MKIRRHSLPNISSASLSDIAFLLLVFFIATTIFPTEKGLALLLPAGGGKIIPRTQVVVLSVENDGSVLWDDVSISVETLSDRVEERLLAKPKSVFLIESKPEAPYRAFVDVLDEVKLGGADRISIRKPQE</sequence>
<dbReference type="EMBL" id="JAGQHS010000121">
    <property type="protein sequence ID" value="MCA9757803.1"/>
    <property type="molecule type" value="Genomic_DNA"/>
</dbReference>
<organism evidence="9 10">
    <name type="scientific">Eiseniibacteriota bacterium</name>
    <dbReference type="NCBI Taxonomy" id="2212470"/>
    <lineage>
        <taxon>Bacteria</taxon>
        <taxon>Candidatus Eiseniibacteriota</taxon>
    </lineage>
</organism>
<gene>
    <name evidence="9" type="ORF">KDA27_18575</name>
</gene>
<comment type="similarity">
    <text evidence="2 7">Belongs to the ExbD/TolR family.</text>
</comment>
<accession>A0A956NH77</accession>
<dbReference type="Proteomes" id="UP000739538">
    <property type="component" value="Unassembled WGS sequence"/>
</dbReference>
<name>A0A956NH77_UNCEI</name>
<evidence type="ECO:0000256" key="1">
    <source>
        <dbReference type="ARBA" id="ARBA00004162"/>
    </source>
</evidence>
<keyword evidence="7" id="KW-0813">Transport</keyword>
<keyword evidence="4 7" id="KW-0812">Transmembrane</keyword>
<evidence type="ECO:0000313" key="9">
    <source>
        <dbReference type="EMBL" id="MCA9757803.1"/>
    </source>
</evidence>
<keyword evidence="3" id="KW-1003">Cell membrane</keyword>
<dbReference type="AlphaFoldDB" id="A0A956NH77"/>
<evidence type="ECO:0000313" key="10">
    <source>
        <dbReference type="Proteomes" id="UP000739538"/>
    </source>
</evidence>